<organism evidence="1 2">
    <name type="scientific">Parelaphostrongylus tenuis</name>
    <name type="common">Meningeal worm</name>
    <dbReference type="NCBI Taxonomy" id="148309"/>
    <lineage>
        <taxon>Eukaryota</taxon>
        <taxon>Metazoa</taxon>
        <taxon>Ecdysozoa</taxon>
        <taxon>Nematoda</taxon>
        <taxon>Chromadorea</taxon>
        <taxon>Rhabditida</taxon>
        <taxon>Rhabditina</taxon>
        <taxon>Rhabditomorpha</taxon>
        <taxon>Strongyloidea</taxon>
        <taxon>Metastrongylidae</taxon>
        <taxon>Parelaphostrongylus</taxon>
    </lineage>
</organism>
<comment type="caution">
    <text evidence="1">The sequence shown here is derived from an EMBL/GenBank/DDBJ whole genome shotgun (WGS) entry which is preliminary data.</text>
</comment>
<sequence length="51" mass="5874">MKTFERKVITPLNKRRHQPTLDYAGLATDTPPPMPLFKQVGAQRSDAQHWV</sequence>
<accession>A0AAD5QG87</accession>
<keyword evidence="2" id="KW-1185">Reference proteome</keyword>
<evidence type="ECO:0000313" key="2">
    <source>
        <dbReference type="Proteomes" id="UP001196413"/>
    </source>
</evidence>
<gene>
    <name evidence="1" type="ORF">KIN20_006825</name>
</gene>
<dbReference type="EMBL" id="JAHQIW010000964">
    <property type="protein sequence ID" value="KAJ1350908.1"/>
    <property type="molecule type" value="Genomic_DNA"/>
</dbReference>
<name>A0AAD5QG87_PARTN</name>
<dbReference type="Proteomes" id="UP001196413">
    <property type="component" value="Unassembled WGS sequence"/>
</dbReference>
<protein>
    <submittedName>
        <fullName evidence="1">Uncharacterized protein</fullName>
    </submittedName>
</protein>
<reference evidence="1" key="1">
    <citation type="submission" date="2021-06" db="EMBL/GenBank/DDBJ databases">
        <title>Parelaphostrongylus tenuis whole genome reference sequence.</title>
        <authorList>
            <person name="Garwood T.J."/>
            <person name="Larsen P.A."/>
            <person name="Fountain-Jones N.M."/>
            <person name="Garbe J.R."/>
            <person name="Macchietto M.G."/>
            <person name="Kania S.A."/>
            <person name="Gerhold R.W."/>
            <person name="Richards J.E."/>
            <person name="Wolf T.M."/>
        </authorList>
    </citation>
    <scope>NUCLEOTIDE SEQUENCE</scope>
    <source>
        <strain evidence="1">MNPRO001-30</strain>
        <tissue evidence="1">Meninges</tissue>
    </source>
</reference>
<dbReference type="AlphaFoldDB" id="A0AAD5QG87"/>
<proteinExistence type="predicted"/>
<evidence type="ECO:0000313" key="1">
    <source>
        <dbReference type="EMBL" id="KAJ1350908.1"/>
    </source>
</evidence>